<evidence type="ECO:0000256" key="5">
    <source>
        <dbReference type="ARBA" id="ARBA00023015"/>
    </source>
</evidence>
<sequence length="506" mass="55562">MLEHPRAQYGMAGVGFPYHLSHHHRHVYDITGHQMQTVAPFSIDGLLNGSCSASVVSSSPLLATGCAVNADNQAYKLTDSADLDKESPGCKRRRTRTNFTGWQLEELEKAFNESHYPDVFMREALALRLDLVESRVQVWFQNRRAKWRKKENTKKGPGRPAHNSHPTTCSGEPMDPEEIARRELQRLEKKKRKQERKLLKSQNKFLSSELLHTPGSDSDVSQSTDNESTQRSVPTSSMHGQRHDPDTDPDPDTHTRNMALCPSADFTRPSSLHKLNPFSVESLLADSSPKRKPAPFSSDFPQSPVVDLDRAHMSPQGTQDTYRSHLAISNMADLLPTAQKPTPPTGLSIPPPPVHPLSCLSTRCSVCPRTVLPVHPPSCLSTLPPACPPPLLPVHLPSCLSTSHLFTHPPACPRFLLPVHLPAHPPSCLSTRPPTCPLACSPALLPVHPPSFLSTHPPSCPPPLLPVHLPSCLSTLPPVCPLSFLPVHLPVLPVHPPSCLSTHPPL</sequence>
<protein>
    <recommendedName>
        <fullName evidence="14">Homeobox domain-containing protein</fullName>
    </recommendedName>
</protein>
<dbReference type="EMBL" id="JAHKSW010000026">
    <property type="protein sequence ID" value="KAG7315545.1"/>
    <property type="molecule type" value="Genomic_DNA"/>
</dbReference>
<feature type="region of interest" description="Disordered" evidence="13">
    <location>
        <begin position="286"/>
        <end position="306"/>
    </location>
</feature>
<feature type="region of interest" description="Disordered" evidence="13">
    <location>
        <begin position="189"/>
        <end position="272"/>
    </location>
</feature>
<keyword evidence="5" id="KW-0805">Transcription regulation</keyword>
<evidence type="ECO:0000256" key="13">
    <source>
        <dbReference type="SAM" id="MobiDB-lite"/>
    </source>
</evidence>
<evidence type="ECO:0000256" key="4">
    <source>
        <dbReference type="ARBA" id="ARBA00022902"/>
    </source>
</evidence>
<comment type="caution">
    <text evidence="15">The sequence shown here is derived from an EMBL/GenBank/DDBJ whole genome shotgun (WGS) entry which is preliminary data.</text>
</comment>
<evidence type="ECO:0000256" key="3">
    <source>
        <dbReference type="ARBA" id="ARBA00022782"/>
    </source>
</evidence>
<dbReference type="CDD" id="cd00086">
    <property type="entry name" value="homeodomain"/>
    <property type="match status" value="1"/>
</dbReference>
<name>A0A9D3S9P2_9TELE</name>
<comment type="subcellular location">
    <subcellularLocation>
        <location evidence="1 11 12">Nucleus</location>
    </subcellularLocation>
</comment>
<dbReference type="PROSITE" id="PS50071">
    <property type="entry name" value="HOMEOBOX_2"/>
    <property type="match status" value="1"/>
</dbReference>
<feature type="compositionally biased region" description="Basic and acidic residues" evidence="13">
    <location>
        <begin position="241"/>
        <end position="255"/>
    </location>
</feature>
<dbReference type="OrthoDB" id="6159439at2759"/>
<comment type="similarity">
    <text evidence="10">Belongs to the paired homeobox family. Unc-4 subfamily.</text>
</comment>
<reference evidence="15 16" key="1">
    <citation type="submission" date="2021-06" db="EMBL/GenBank/DDBJ databases">
        <title>Chromosome-level genome assembly of the red-tail catfish (Hemibagrus wyckioides).</title>
        <authorList>
            <person name="Shao F."/>
        </authorList>
    </citation>
    <scope>NUCLEOTIDE SEQUENCE [LARGE SCALE GENOMIC DNA]</scope>
    <source>
        <strain evidence="15">EC202008001</strain>
        <tissue evidence="15">Blood</tissue>
    </source>
</reference>
<evidence type="ECO:0000256" key="7">
    <source>
        <dbReference type="ARBA" id="ARBA00023155"/>
    </source>
</evidence>
<proteinExistence type="inferred from homology"/>
<evidence type="ECO:0000256" key="11">
    <source>
        <dbReference type="PROSITE-ProRule" id="PRU00108"/>
    </source>
</evidence>
<organism evidence="15 16">
    <name type="scientific">Hemibagrus wyckioides</name>
    <dbReference type="NCBI Taxonomy" id="337641"/>
    <lineage>
        <taxon>Eukaryota</taxon>
        <taxon>Metazoa</taxon>
        <taxon>Chordata</taxon>
        <taxon>Craniata</taxon>
        <taxon>Vertebrata</taxon>
        <taxon>Euteleostomi</taxon>
        <taxon>Actinopterygii</taxon>
        <taxon>Neopterygii</taxon>
        <taxon>Teleostei</taxon>
        <taxon>Ostariophysi</taxon>
        <taxon>Siluriformes</taxon>
        <taxon>Bagridae</taxon>
        <taxon>Hemibagrus</taxon>
    </lineage>
</organism>
<keyword evidence="6 11" id="KW-0238">DNA-binding</keyword>
<keyword evidence="9 11" id="KW-0539">Nucleus</keyword>
<accession>A0A9D3S9P2</accession>
<dbReference type="Proteomes" id="UP000824219">
    <property type="component" value="Linkage Group LG26"/>
</dbReference>
<dbReference type="PANTHER" id="PTHR46799">
    <property type="entry name" value="HOMEOBOX PROTEIN UNC-4 HOMOLOG"/>
    <property type="match status" value="1"/>
</dbReference>
<evidence type="ECO:0000256" key="9">
    <source>
        <dbReference type="ARBA" id="ARBA00023242"/>
    </source>
</evidence>
<feature type="region of interest" description="Disordered" evidence="13">
    <location>
        <begin position="148"/>
        <end position="176"/>
    </location>
</feature>
<evidence type="ECO:0000256" key="2">
    <source>
        <dbReference type="ARBA" id="ARBA00022473"/>
    </source>
</evidence>
<feature type="DNA-binding region" description="Homeobox" evidence="11">
    <location>
        <begin position="92"/>
        <end position="151"/>
    </location>
</feature>
<evidence type="ECO:0000313" key="15">
    <source>
        <dbReference type="EMBL" id="KAG7315545.1"/>
    </source>
</evidence>
<evidence type="ECO:0000256" key="12">
    <source>
        <dbReference type="RuleBase" id="RU000682"/>
    </source>
</evidence>
<dbReference type="SUPFAM" id="SSF46689">
    <property type="entry name" value="Homeodomain-like"/>
    <property type="match status" value="1"/>
</dbReference>
<dbReference type="AlphaFoldDB" id="A0A9D3S9P2"/>
<dbReference type="GO" id="GO:0005634">
    <property type="term" value="C:nucleus"/>
    <property type="evidence" value="ECO:0007669"/>
    <property type="project" value="UniProtKB-SubCell"/>
</dbReference>
<dbReference type="GO" id="GO:0000981">
    <property type="term" value="F:DNA-binding transcription factor activity, RNA polymerase II-specific"/>
    <property type="evidence" value="ECO:0007669"/>
    <property type="project" value="InterPro"/>
</dbReference>
<keyword evidence="7 11" id="KW-0371">Homeobox</keyword>
<dbReference type="InterPro" id="IPR009057">
    <property type="entry name" value="Homeodomain-like_sf"/>
</dbReference>
<dbReference type="PANTHER" id="PTHR46799:SF1">
    <property type="entry name" value="HOMEOBOX PROTEIN UNC-4 HOMOLOG"/>
    <property type="match status" value="1"/>
</dbReference>
<dbReference type="SMART" id="SM00389">
    <property type="entry name" value="HOX"/>
    <property type="match status" value="1"/>
</dbReference>
<evidence type="ECO:0000256" key="8">
    <source>
        <dbReference type="ARBA" id="ARBA00023163"/>
    </source>
</evidence>
<keyword evidence="16" id="KW-1185">Reference proteome</keyword>
<evidence type="ECO:0000256" key="10">
    <source>
        <dbReference type="ARBA" id="ARBA00038351"/>
    </source>
</evidence>
<dbReference type="PROSITE" id="PS00027">
    <property type="entry name" value="HOMEOBOX_1"/>
    <property type="match status" value="1"/>
</dbReference>
<keyword evidence="2" id="KW-0217">Developmental protein</keyword>
<dbReference type="GO" id="GO:0030154">
    <property type="term" value="P:cell differentiation"/>
    <property type="evidence" value="ECO:0007669"/>
    <property type="project" value="UniProtKB-KW"/>
</dbReference>
<dbReference type="FunFam" id="1.10.10.60:FF:000057">
    <property type="entry name" value="Short stature homeobox 2"/>
    <property type="match status" value="1"/>
</dbReference>
<feature type="domain" description="Homeobox" evidence="14">
    <location>
        <begin position="90"/>
        <end position="150"/>
    </location>
</feature>
<evidence type="ECO:0000259" key="14">
    <source>
        <dbReference type="PROSITE" id="PS50071"/>
    </source>
</evidence>
<evidence type="ECO:0000313" key="16">
    <source>
        <dbReference type="Proteomes" id="UP000824219"/>
    </source>
</evidence>
<dbReference type="InterPro" id="IPR017970">
    <property type="entry name" value="Homeobox_CS"/>
</dbReference>
<evidence type="ECO:0000256" key="6">
    <source>
        <dbReference type="ARBA" id="ARBA00023125"/>
    </source>
</evidence>
<dbReference type="Pfam" id="PF00046">
    <property type="entry name" value="Homeodomain"/>
    <property type="match status" value="1"/>
</dbReference>
<dbReference type="GO" id="GO:1990837">
    <property type="term" value="F:sequence-specific double-stranded DNA binding"/>
    <property type="evidence" value="ECO:0007669"/>
    <property type="project" value="TreeGrafter"/>
</dbReference>
<dbReference type="InterPro" id="IPR001356">
    <property type="entry name" value="HD"/>
</dbReference>
<keyword evidence="8" id="KW-0804">Transcription</keyword>
<keyword evidence="3" id="KW-0221">Differentiation</keyword>
<evidence type="ECO:0000256" key="1">
    <source>
        <dbReference type="ARBA" id="ARBA00004123"/>
    </source>
</evidence>
<feature type="compositionally biased region" description="Polar residues" evidence="13">
    <location>
        <begin position="215"/>
        <end position="239"/>
    </location>
</feature>
<keyword evidence="4" id="KW-0524">Neurogenesis</keyword>
<gene>
    <name evidence="15" type="ORF">KOW79_020411</name>
</gene>
<dbReference type="GO" id="GO:0007399">
    <property type="term" value="P:nervous system development"/>
    <property type="evidence" value="ECO:0007669"/>
    <property type="project" value="UniProtKB-KW"/>
</dbReference>
<dbReference type="Gene3D" id="1.10.10.60">
    <property type="entry name" value="Homeodomain-like"/>
    <property type="match status" value="1"/>
</dbReference>